<reference evidence="4 5" key="1">
    <citation type="journal article" date="2023" name="Life. Sci Alliance">
        <title>Evolutionary insights into 3D genome organization and epigenetic landscape of Vigna mungo.</title>
        <authorList>
            <person name="Junaid A."/>
            <person name="Singh B."/>
            <person name="Bhatia S."/>
        </authorList>
    </citation>
    <scope>NUCLEOTIDE SEQUENCE [LARGE SCALE GENOMIC DNA]</scope>
    <source>
        <strain evidence="4">Urdbean</strain>
    </source>
</reference>
<organism evidence="4 5">
    <name type="scientific">Vigna mungo</name>
    <name type="common">Black gram</name>
    <name type="synonym">Phaseolus mungo</name>
    <dbReference type="NCBI Taxonomy" id="3915"/>
    <lineage>
        <taxon>Eukaryota</taxon>
        <taxon>Viridiplantae</taxon>
        <taxon>Streptophyta</taxon>
        <taxon>Embryophyta</taxon>
        <taxon>Tracheophyta</taxon>
        <taxon>Spermatophyta</taxon>
        <taxon>Magnoliopsida</taxon>
        <taxon>eudicotyledons</taxon>
        <taxon>Gunneridae</taxon>
        <taxon>Pentapetalae</taxon>
        <taxon>rosids</taxon>
        <taxon>fabids</taxon>
        <taxon>Fabales</taxon>
        <taxon>Fabaceae</taxon>
        <taxon>Papilionoideae</taxon>
        <taxon>50 kb inversion clade</taxon>
        <taxon>NPAAA clade</taxon>
        <taxon>indigoferoid/millettioid clade</taxon>
        <taxon>Phaseoleae</taxon>
        <taxon>Vigna</taxon>
    </lineage>
</organism>
<dbReference type="AlphaFoldDB" id="A0AAQ3MIK0"/>
<dbReference type="InterPro" id="IPR043502">
    <property type="entry name" value="DNA/RNA_pol_sf"/>
</dbReference>
<name>A0AAQ3MIK0_VIGMU</name>
<evidence type="ECO:0000256" key="1">
    <source>
        <dbReference type="SAM" id="MobiDB-lite"/>
    </source>
</evidence>
<evidence type="ECO:0000259" key="3">
    <source>
        <dbReference type="Pfam" id="PF25597"/>
    </source>
</evidence>
<evidence type="ECO:0000259" key="2">
    <source>
        <dbReference type="Pfam" id="PF07727"/>
    </source>
</evidence>
<protein>
    <recommendedName>
        <fullName evidence="6">Reverse transcriptase Ty1/copia-type domain-containing protein</fullName>
    </recommendedName>
</protein>
<dbReference type="Pfam" id="PF25597">
    <property type="entry name" value="SH3_retrovirus"/>
    <property type="match status" value="1"/>
</dbReference>
<evidence type="ECO:0008006" key="6">
    <source>
        <dbReference type="Google" id="ProtNLM"/>
    </source>
</evidence>
<feature type="compositionally biased region" description="Basic and acidic residues" evidence="1">
    <location>
        <begin position="81"/>
        <end position="93"/>
    </location>
</feature>
<dbReference type="SUPFAM" id="SSF56672">
    <property type="entry name" value="DNA/RNA polymerases"/>
    <property type="match status" value="1"/>
</dbReference>
<dbReference type="EMBL" id="CP144690">
    <property type="protein sequence ID" value="WVY91611.1"/>
    <property type="molecule type" value="Genomic_DNA"/>
</dbReference>
<evidence type="ECO:0000313" key="4">
    <source>
        <dbReference type="EMBL" id="WVY91611.1"/>
    </source>
</evidence>
<proteinExistence type="predicted"/>
<dbReference type="InterPro" id="IPR057670">
    <property type="entry name" value="SH3_retrovirus"/>
</dbReference>
<sequence>MHVPDQKLEDKSKVMVFIGYHPTGAYKLFDPSEEKVALSCDVVILEYQCWDWNHKCTKTMKTKIVENVDNSIPMESTTMSEDERHVQSDESGRPRRQWVQPQRFGECEIYSDAQIDDEGDLVHMALLAEAEPIDEIKALKEPVWRNAMREEIKSIEKNGIWQLVDLPPKKKSISVKWVFKRKLRPDGSVSRYKARLVVKGFLQKQGLDFNGVFAPVARMDNIRLVIVVACARRWSLCKLDVKSAFLHGPLEEEVYIQQPPEFVNKDKEHCVYRLRKALYGLKQAPRAWNKHIDAFLMKIGFTKCVVEH</sequence>
<gene>
    <name evidence="4" type="ORF">V8G54_037125</name>
</gene>
<feature type="domain" description="Retroviral polymerase SH3-like" evidence="3">
    <location>
        <begin position="2"/>
        <end position="55"/>
    </location>
</feature>
<keyword evidence="5" id="KW-1185">Reference proteome</keyword>
<dbReference type="InterPro" id="IPR013103">
    <property type="entry name" value="RVT_2"/>
</dbReference>
<feature type="region of interest" description="Disordered" evidence="1">
    <location>
        <begin position="74"/>
        <end position="97"/>
    </location>
</feature>
<accession>A0AAQ3MIK0</accession>
<dbReference type="Proteomes" id="UP001374535">
    <property type="component" value="Chromosome 11"/>
</dbReference>
<dbReference type="Pfam" id="PF07727">
    <property type="entry name" value="RVT_2"/>
    <property type="match status" value="1"/>
</dbReference>
<feature type="domain" description="Reverse transcriptase Ty1/copia-type" evidence="2">
    <location>
        <begin position="159"/>
        <end position="307"/>
    </location>
</feature>
<evidence type="ECO:0000313" key="5">
    <source>
        <dbReference type="Proteomes" id="UP001374535"/>
    </source>
</evidence>